<protein>
    <submittedName>
        <fullName evidence="12">G-protein alpha subunit</fullName>
    </submittedName>
</protein>
<feature type="binding site" evidence="9">
    <location>
        <position position="390"/>
    </location>
    <ligand>
        <name>GTP</name>
        <dbReference type="ChEBI" id="CHEBI:37565"/>
    </ligand>
</feature>
<dbReference type="Gene3D" id="3.40.50.300">
    <property type="entry name" value="P-loop containing nucleotide triphosphate hydrolases"/>
    <property type="match status" value="1"/>
</dbReference>
<keyword evidence="2 10" id="KW-0479">Metal-binding</keyword>
<dbReference type="eggNOG" id="KOG0082">
    <property type="taxonomic scope" value="Eukaryota"/>
</dbReference>
<dbReference type="InterPro" id="IPR011025">
    <property type="entry name" value="GproteinA_insert"/>
</dbReference>
<dbReference type="InterPro" id="IPR027417">
    <property type="entry name" value="P-loop_NTPase"/>
</dbReference>
<evidence type="ECO:0000256" key="8">
    <source>
        <dbReference type="ARBA" id="ARBA00023288"/>
    </source>
</evidence>
<dbReference type="GO" id="GO:0003924">
    <property type="term" value="F:GTPase activity"/>
    <property type="evidence" value="ECO:0007669"/>
    <property type="project" value="InterPro"/>
</dbReference>
<organism evidence="11 12">
    <name type="scientific">Bursaphelenchus xylophilus</name>
    <name type="common">Pinewood nematode worm</name>
    <name type="synonym">Aphelenchoides xylophilus</name>
    <dbReference type="NCBI Taxonomy" id="6326"/>
    <lineage>
        <taxon>Eukaryota</taxon>
        <taxon>Metazoa</taxon>
        <taxon>Ecdysozoa</taxon>
        <taxon>Nematoda</taxon>
        <taxon>Chromadorea</taxon>
        <taxon>Rhabditida</taxon>
        <taxon>Tylenchina</taxon>
        <taxon>Tylenchomorpha</taxon>
        <taxon>Aphelenchoidea</taxon>
        <taxon>Aphelenchoididae</taxon>
        <taxon>Bursaphelenchus</taxon>
    </lineage>
</organism>
<accession>A0A1I7RK19</accession>
<dbReference type="GO" id="GO:0001664">
    <property type="term" value="F:G protein-coupled receptor binding"/>
    <property type="evidence" value="ECO:0007669"/>
    <property type="project" value="TreeGrafter"/>
</dbReference>
<dbReference type="WBParaSite" id="BXY_0105100.1">
    <property type="protein sequence ID" value="BXY_0105100.1"/>
    <property type="gene ID" value="BXY_0105100"/>
</dbReference>
<dbReference type="GO" id="GO:0005834">
    <property type="term" value="C:heterotrimeric G-protein complex"/>
    <property type="evidence" value="ECO:0007669"/>
    <property type="project" value="TreeGrafter"/>
</dbReference>
<feature type="binding site" evidence="9">
    <location>
        <begin position="265"/>
        <end position="269"/>
    </location>
    <ligand>
        <name>GTP</name>
        <dbReference type="ChEBI" id="CHEBI:37565"/>
    </ligand>
</feature>
<evidence type="ECO:0000256" key="2">
    <source>
        <dbReference type="ARBA" id="ARBA00022723"/>
    </source>
</evidence>
<dbReference type="SUPFAM" id="SSF47895">
    <property type="entry name" value="Transducin (alpha subunit), insertion domain"/>
    <property type="match status" value="1"/>
</dbReference>
<dbReference type="GO" id="GO:0046872">
    <property type="term" value="F:metal ion binding"/>
    <property type="evidence" value="ECO:0007669"/>
    <property type="project" value="UniProtKB-KW"/>
</dbReference>
<evidence type="ECO:0000256" key="7">
    <source>
        <dbReference type="ARBA" id="ARBA00023224"/>
    </source>
</evidence>
<dbReference type="AlphaFoldDB" id="A0A1I7RK19"/>
<dbReference type="SUPFAM" id="SSF52540">
    <property type="entry name" value="P-loop containing nucleoside triphosphate hydrolases"/>
    <property type="match status" value="1"/>
</dbReference>
<dbReference type="Gene3D" id="1.10.400.10">
    <property type="entry name" value="GI Alpha 1, domain 2-like"/>
    <property type="match status" value="1"/>
</dbReference>
<evidence type="ECO:0000256" key="1">
    <source>
        <dbReference type="ARBA" id="ARBA00022707"/>
    </source>
</evidence>
<keyword evidence="5 9" id="KW-0342">GTP-binding</keyword>
<proteinExistence type="predicted"/>
<sequence length="418" mass="48301">MNTLESNNTPRVQGIKGTQTHLQCFLVSSQIRKAIEGIVVETPPKIPLADRLRSPKPRTAGRKMGAALCKRDKVVDETAEITNKTIEKELRNDRIQERKTIKVLLLGSADSGKSTIAKQMRILHAQGFNESELINYRYMIFTNMVVAYHHMCRGCQALNVPVNEEETTIFDQFLNKHLKILDMIDDDIIVALGKMRSSMFTKEGLKHIDKFYMPDNSTYLFANAHRILGANYHPTEIDIIHARASTTGVYEIGFQFRSFYIRLIDVGGQKTERRKWIHCFENVTAVLFVTALSCYDQFLEEEPTKNSLEDSVELFNSMYNNEYLRKCNFILFMNKKDILERKVEHSPFNKYFPNYSGKNKYEEIRDYIKDLFVEAEIDDTRHIYLHFTNATDRGNIDFVFGAACDIILQNNLNKAGMN</sequence>
<evidence type="ECO:0000256" key="5">
    <source>
        <dbReference type="ARBA" id="ARBA00023134"/>
    </source>
</evidence>
<evidence type="ECO:0000256" key="4">
    <source>
        <dbReference type="ARBA" id="ARBA00022842"/>
    </source>
</evidence>
<dbReference type="GO" id="GO:0005525">
    <property type="term" value="F:GTP binding"/>
    <property type="evidence" value="ECO:0007669"/>
    <property type="project" value="UniProtKB-KW"/>
</dbReference>
<feature type="binding site" evidence="10">
    <location>
        <position position="246"/>
    </location>
    <ligand>
        <name>Mg(2+)</name>
        <dbReference type="ChEBI" id="CHEBI:18420"/>
    </ligand>
</feature>
<name>A0A1I7RK19_BURXY</name>
<keyword evidence="6" id="KW-0564">Palmitate</keyword>
<evidence type="ECO:0000256" key="10">
    <source>
        <dbReference type="PIRSR" id="PIRSR601019-2"/>
    </source>
</evidence>
<evidence type="ECO:0000256" key="9">
    <source>
        <dbReference type="PIRSR" id="PIRSR601019-1"/>
    </source>
</evidence>
<dbReference type="PROSITE" id="PS51882">
    <property type="entry name" value="G_ALPHA"/>
    <property type="match status" value="1"/>
</dbReference>
<keyword evidence="1" id="KW-0519">Myristate</keyword>
<dbReference type="GO" id="GO:0007188">
    <property type="term" value="P:adenylate cyclase-modulating G protein-coupled receptor signaling pathway"/>
    <property type="evidence" value="ECO:0007669"/>
    <property type="project" value="TreeGrafter"/>
</dbReference>
<dbReference type="CDD" id="cd00066">
    <property type="entry name" value="G-alpha"/>
    <property type="match status" value="1"/>
</dbReference>
<dbReference type="Proteomes" id="UP000095284">
    <property type="component" value="Unplaced"/>
</dbReference>
<keyword evidence="7" id="KW-0807">Transducer</keyword>
<dbReference type="PRINTS" id="PR00318">
    <property type="entry name" value="GPROTEINA"/>
</dbReference>
<feature type="binding site" evidence="10">
    <location>
        <position position="114"/>
    </location>
    <ligand>
        <name>Mg(2+)</name>
        <dbReference type="ChEBI" id="CHEBI:18420"/>
    </ligand>
</feature>
<dbReference type="GO" id="GO:0031683">
    <property type="term" value="F:G-protein beta/gamma-subunit complex binding"/>
    <property type="evidence" value="ECO:0007669"/>
    <property type="project" value="InterPro"/>
</dbReference>
<dbReference type="SMART" id="SM00275">
    <property type="entry name" value="G_alpha"/>
    <property type="match status" value="1"/>
</dbReference>
<keyword evidence="8" id="KW-0449">Lipoprotein</keyword>
<dbReference type="Pfam" id="PF00503">
    <property type="entry name" value="G-alpha"/>
    <property type="match status" value="1"/>
</dbReference>
<dbReference type="FunFam" id="3.40.50.300:FF:002307">
    <property type="entry name" value="Guanine nucleotide-binding protein G(k) subunit alpha"/>
    <property type="match status" value="1"/>
</dbReference>
<reference evidence="12" key="1">
    <citation type="submission" date="2016-11" db="UniProtKB">
        <authorList>
            <consortium name="WormBaseParasite"/>
        </authorList>
    </citation>
    <scope>IDENTIFICATION</scope>
</reference>
<keyword evidence="3 9" id="KW-0547">Nucleotide-binding</keyword>
<dbReference type="PANTHER" id="PTHR10218">
    <property type="entry name" value="GTP-BINDING PROTEIN ALPHA SUBUNIT"/>
    <property type="match status" value="1"/>
</dbReference>
<dbReference type="InterPro" id="IPR001019">
    <property type="entry name" value="Gprotein_alpha_su"/>
</dbReference>
<evidence type="ECO:0000256" key="6">
    <source>
        <dbReference type="ARBA" id="ARBA00023139"/>
    </source>
</evidence>
<evidence type="ECO:0000313" key="11">
    <source>
        <dbReference type="Proteomes" id="UP000095284"/>
    </source>
</evidence>
<feature type="binding site" evidence="9">
    <location>
        <begin position="334"/>
        <end position="337"/>
    </location>
    <ligand>
        <name>GTP</name>
        <dbReference type="ChEBI" id="CHEBI:37565"/>
    </ligand>
</feature>
<dbReference type="GO" id="GO:0005737">
    <property type="term" value="C:cytoplasm"/>
    <property type="evidence" value="ECO:0007669"/>
    <property type="project" value="TreeGrafter"/>
</dbReference>
<keyword evidence="4 10" id="KW-0460">Magnesium</keyword>
<dbReference type="PANTHER" id="PTHR10218:SF302">
    <property type="entry name" value="GUANINE NUCLEOTIDE-BINDING PROTEIN ALPHA-5 SUBUNIT"/>
    <property type="match status" value="1"/>
</dbReference>
<evidence type="ECO:0000256" key="3">
    <source>
        <dbReference type="ARBA" id="ARBA00022741"/>
    </source>
</evidence>
<evidence type="ECO:0000313" key="12">
    <source>
        <dbReference type="WBParaSite" id="BXY_0105100.1"/>
    </source>
</evidence>